<sequence length="64" mass="7238">MAPEPIPPQGTPADSLTVKFLYKDKGTTEDKTTIFMLSKYKNSQHVSLKEENFIKDQFGSNMTI</sequence>
<evidence type="ECO:0000313" key="1">
    <source>
        <dbReference type="Proteomes" id="UP000887565"/>
    </source>
</evidence>
<protein>
    <submittedName>
        <fullName evidence="2">Uncharacterized protein</fullName>
    </submittedName>
</protein>
<dbReference type="Proteomes" id="UP000887565">
    <property type="component" value="Unplaced"/>
</dbReference>
<proteinExistence type="predicted"/>
<accession>A0A915I6V2</accession>
<organism evidence="1 2">
    <name type="scientific">Romanomermis culicivorax</name>
    <name type="common">Nematode worm</name>
    <dbReference type="NCBI Taxonomy" id="13658"/>
    <lineage>
        <taxon>Eukaryota</taxon>
        <taxon>Metazoa</taxon>
        <taxon>Ecdysozoa</taxon>
        <taxon>Nematoda</taxon>
        <taxon>Enoplea</taxon>
        <taxon>Dorylaimia</taxon>
        <taxon>Mermithida</taxon>
        <taxon>Mermithoidea</taxon>
        <taxon>Mermithidae</taxon>
        <taxon>Romanomermis</taxon>
    </lineage>
</organism>
<keyword evidence="1" id="KW-1185">Reference proteome</keyword>
<evidence type="ECO:0000313" key="2">
    <source>
        <dbReference type="WBParaSite" id="nRc.2.0.1.t09596-RA"/>
    </source>
</evidence>
<name>A0A915I6V2_ROMCU</name>
<dbReference type="WBParaSite" id="nRc.2.0.1.t09596-RA">
    <property type="protein sequence ID" value="nRc.2.0.1.t09596-RA"/>
    <property type="gene ID" value="nRc.2.0.1.g09596"/>
</dbReference>
<reference evidence="2" key="1">
    <citation type="submission" date="2022-11" db="UniProtKB">
        <authorList>
            <consortium name="WormBaseParasite"/>
        </authorList>
    </citation>
    <scope>IDENTIFICATION</scope>
</reference>
<dbReference type="AlphaFoldDB" id="A0A915I6V2"/>